<dbReference type="EMBL" id="MU006785">
    <property type="protein sequence ID" value="KAF2640293.1"/>
    <property type="molecule type" value="Genomic_DNA"/>
</dbReference>
<name>A0A6A6S0V0_9PLEO</name>
<organism evidence="1 2">
    <name type="scientific">Massarina eburnea CBS 473.64</name>
    <dbReference type="NCBI Taxonomy" id="1395130"/>
    <lineage>
        <taxon>Eukaryota</taxon>
        <taxon>Fungi</taxon>
        <taxon>Dikarya</taxon>
        <taxon>Ascomycota</taxon>
        <taxon>Pezizomycotina</taxon>
        <taxon>Dothideomycetes</taxon>
        <taxon>Pleosporomycetidae</taxon>
        <taxon>Pleosporales</taxon>
        <taxon>Massarineae</taxon>
        <taxon>Massarinaceae</taxon>
        <taxon>Massarina</taxon>
    </lineage>
</organism>
<accession>A0A6A6S0V0</accession>
<proteinExistence type="predicted"/>
<dbReference type="AlphaFoldDB" id="A0A6A6S0V0"/>
<keyword evidence="2" id="KW-1185">Reference proteome</keyword>
<dbReference type="Proteomes" id="UP000799753">
    <property type="component" value="Unassembled WGS sequence"/>
</dbReference>
<evidence type="ECO:0000313" key="1">
    <source>
        <dbReference type="EMBL" id="KAF2640293.1"/>
    </source>
</evidence>
<reference evidence="1" key="1">
    <citation type="journal article" date="2020" name="Stud. Mycol.">
        <title>101 Dothideomycetes genomes: a test case for predicting lifestyles and emergence of pathogens.</title>
        <authorList>
            <person name="Haridas S."/>
            <person name="Albert R."/>
            <person name="Binder M."/>
            <person name="Bloem J."/>
            <person name="Labutti K."/>
            <person name="Salamov A."/>
            <person name="Andreopoulos B."/>
            <person name="Baker S."/>
            <person name="Barry K."/>
            <person name="Bills G."/>
            <person name="Bluhm B."/>
            <person name="Cannon C."/>
            <person name="Castanera R."/>
            <person name="Culley D."/>
            <person name="Daum C."/>
            <person name="Ezra D."/>
            <person name="Gonzalez J."/>
            <person name="Henrissat B."/>
            <person name="Kuo A."/>
            <person name="Liang C."/>
            <person name="Lipzen A."/>
            <person name="Lutzoni F."/>
            <person name="Magnuson J."/>
            <person name="Mondo S."/>
            <person name="Nolan M."/>
            <person name="Ohm R."/>
            <person name="Pangilinan J."/>
            <person name="Park H.-J."/>
            <person name="Ramirez L."/>
            <person name="Alfaro M."/>
            <person name="Sun H."/>
            <person name="Tritt A."/>
            <person name="Yoshinaga Y."/>
            <person name="Zwiers L.-H."/>
            <person name="Turgeon B."/>
            <person name="Goodwin S."/>
            <person name="Spatafora J."/>
            <person name="Crous P."/>
            <person name="Grigoriev I."/>
        </authorList>
    </citation>
    <scope>NUCLEOTIDE SEQUENCE</scope>
    <source>
        <strain evidence="1">CBS 473.64</strain>
    </source>
</reference>
<sequence>MYVGQSIEGLSTTIYCTREMLSALTYYRRRAAASGILSHADFLIQRDSLRSGVYTYSMRMLGIYIYLATFAPDSGSEAAYMALLDVGMCVCVCVTITHRALNNRLSVLGKRSKKRIHPGRVGWREFCRHWSLWRLMWRGKASYARVFLSGLSPGLPYPVGSANGE</sequence>
<gene>
    <name evidence="1" type="ORF">P280DRAFT_32458</name>
</gene>
<protein>
    <submittedName>
        <fullName evidence="1">Uncharacterized protein</fullName>
    </submittedName>
</protein>
<evidence type="ECO:0000313" key="2">
    <source>
        <dbReference type="Proteomes" id="UP000799753"/>
    </source>
</evidence>